<gene>
    <name evidence="2" type="ORF">pneo_cds_134</name>
</gene>
<name>A0A2U7UBA3_9VIRU</name>
<sequence>MTTTHGKDNRRESTDSGKRRHRGHRGGRAPSAALIDSAAYMRPLEVRLPACATNKIVLPPAPVTGRYKAMFEVEFANASPDTRIDLALAMRIDGCAILRNVQEVAANERQCVRLDMQTEAQKGQVPSLTWRPFSRDTERLPSWLTIMRAEARMHLVEPEPQAHAPQAVSTGSDVHAPFVQDDTTREVSDATAPCVPDNGVRGLSDAKTVGKDHRNHRRHRGDAEPHRRRRDKHRDERGRDHVQSRHKDNADGDIADGAARHNNNNNKAEKRKSSERPHRHRSRRSERTDGEATKHETKRARDHVAKETDGGIHHQPRDAVVATALAAVAAARNAINNGNTDDDDYDDDDDSGAFVAPTSLPQPARMLVPITAVGRRGRHHY</sequence>
<organism evidence="2">
    <name type="scientific">Pandoravirus neocaledonia</name>
    <dbReference type="NCBI Taxonomy" id="2107708"/>
    <lineage>
        <taxon>Viruses</taxon>
        <taxon>Pandoravirus</taxon>
    </lineage>
</organism>
<protein>
    <submittedName>
        <fullName evidence="2">Uncharacterized protein</fullName>
    </submittedName>
</protein>
<feature type="compositionally biased region" description="Basic and acidic residues" evidence="1">
    <location>
        <begin position="233"/>
        <end position="250"/>
    </location>
</feature>
<reference evidence="2" key="1">
    <citation type="journal article" date="2018" name="Nat. Commun.">
        <title>Diversity and evolution of the emerging Pandoraviridae family.</title>
        <authorList>
            <person name="Legendre M."/>
            <person name="Fabre E."/>
            <person name="Poirot O."/>
            <person name="Jeudy S."/>
            <person name="Lartigue A."/>
            <person name="Alempic J.M."/>
            <person name="Beucher L."/>
            <person name="Philippe N."/>
            <person name="Bertaux L."/>
            <person name="Christo-Foroux E."/>
            <person name="Labadie K."/>
            <person name="Coute Y."/>
            <person name="Abergel C."/>
            <person name="Claverie J.M."/>
        </authorList>
    </citation>
    <scope>NUCLEOTIDE SEQUENCE [LARGE SCALE GENOMIC DNA]</scope>
    <source>
        <strain evidence="2">Neocaledonia</strain>
    </source>
</reference>
<feature type="compositionally biased region" description="Basic and acidic residues" evidence="1">
    <location>
        <begin position="285"/>
        <end position="295"/>
    </location>
</feature>
<dbReference type="Proteomes" id="UP000249287">
    <property type="component" value="Segment"/>
</dbReference>
<accession>A0A2U7UBA3</accession>
<dbReference type="EMBL" id="MG011690">
    <property type="protein sequence ID" value="AVK75741.1"/>
    <property type="molecule type" value="Genomic_DNA"/>
</dbReference>
<feature type="compositionally biased region" description="Basic residues" evidence="1">
    <location>
        <begin position="18"/>
        <end position="27"/>
    </location>
</feature>
<proteinExistence type="predicted"/>
<feature type="compositionally biased region" description="Basic and acidic residues" evidence="1">
    <location>
        <begin position="267"/>
        <end position="276"/>
    </location>
</feature>
<evidence type="ECO:0000313" key="2">
    <source>
        <dbReference type="EMBL" id="AVK75741.1"/>
    </source>
</evidence>
<feature type="compositionally biased region" description="Basic residues" evidence="1">
    <location>
        <begin position="213"/>
        <end position="232"/>
    </location>
</feature>
<feature type="compositionally biased region" description="Basic and acidic residues" evidence="1">
    <location>
        <begin position="302"/>
        <end position="313"/>
    </location>
</feature>
<feature type="compositionally biased region" description="Basic and acidic residues" evidence="1">
    <location>
        <begin position="1"/>
        <end position="17"/>
    </location>
</feature>
<feature type="region of interest" description="Disordered" evidence="1">
    <location>
        <begin position="1"/>
        <end position="31"/>
    </location>
</feature>
<feature type="compositionally biased region" description="Acidic residues" evidence="1">
    <location>
        <begin position="340"/>
        <end position="351"/>
    </location>
</feature>
<dbReference type="GeneID" id="36842454"/>
<dbReference type="RefSeq" id="YP_009481744.1">
    <property type="nucleotide sequence ID" value="NC_037666.1"/>
</dbReference>
<feature type="region of interest" description="Disordered" evidence="1">
    <location>
        <begin position="335"/>
        <end position="358"/>
    </location>
</feature>
<feature type="region of interest" description="Disordered" evidence="1">
    <location>
        <begin position="183"/>
        <end position="313"/>
    </location>
</feature>
<evidence type="ECO:0000256" key="1">
    <source>
        <dbReference type="SAM" id="MobiDB-lite"/>
    </source>
</evidence>
<dbReference type="KEGG" id="vg:36842454"/>